<feature type="repeat" description="TPR" evidence="3">
    <location>
        <begin position="919"/>
        <end position="952"/>
    </location>
</feature>
<protein>
    <submittedName>
        <fullName evidence="6">Tetratricopeptide repeat protein</fullName>
    </submittedName>
</protein>
<dbReference type="PANTHER" id="PTHR44858:SF1">
    <property type="entry name" value="UDP-N-ACETYLGLUCOSAMINE--PEPTIDE N-ACETYLGLUCOSAMINYLTRANSFERASE SPINDLY-RELATED"/>
    <property type="match status" value="1"/>
</dbReference>
<evidence type="ECO:0000256" key="2">
    <source>
        <dbReference type="ARBA" id="ARBA00022803"/>
    </source>
</evidence>
<dbReference type="Pfam" id="PF13432">
    <property type="entry name" value="TPR_16"/>
    <property type="match status" value="6"/>
</dbReference>
<keyword evidence="1" id="KW-0677">Repeat</keyword>
<feature type="region of interest" description="Disordered" evidence="4">
    <location>
        <begin position="477"/>
        <end position="651"/>
    </location>
</feature>
<dbReference type="SMART" id="SM00028">
    <property type="entry name" value="TPR"/>
    <property type="match status" value="13"/>
</dbReference>
<feature type="compositionally biased region" description="Polar residues" evidence="4">
    <location>
        <begin position="199"/>
        <end position="217"/>
    </location>
</feature>
<gene>
    <name evidence="6" type="ORF">E8A74_27370</name>
</gene>
<feature type="compositionally biased region" description="Acidic residues" evidence="4">
    <location>
        <begin position="180"/>
        <end position="189"/>
    </location>
</feature>
<dbReference type="InterPro" id="IPR050498">
    <property type="entry name" value="Ycf3"/>
</dbReference>
<evidence type="ECO:0000313" key="6">
    <source>
        <dbReference type="EMBL" id="TKD03054.1"/>
    </source>
</evidence>
<evidence type="ECO:0000256" key="3">
    <source>
        <dbReference type="PROSITE-ProRule" id="PRU00339"/>
    </source>
</evidence>
<reference evidence="6 7" key="1">
    <citation type="submission" date="2019-04" db="EMBL/GenBank/DDBJ databases">
        <authorList>
            <person name="Li Y."/>
            <person name="Wang J."/>
        </authorList>
    </citation>
    <scope>NUCLEOTIDE SEQUENCE [LARGE SCALE GENOMIC DNA]</scope>
    <source>
        <strain evidence="6 7">DSM 14668</strain>
    </source>
</reference>
<dbReference type="InterPro" id="IPR011990">
    <property type="entry name" value="TPR-like_helical_dom_sf"/>
</dbReference>
<dbReference type="InterPro" id="IPR011723">
    <property type="entry name" value="Znf/thioredoxin_put"/>
</dbReference>
<dbReference type="SUPFAM" id="SSF48452">
    <property type="entry name" value="TPR-like"/>
    <property type="match status" value="4"/>
</dbReference>
<dbReference type="PROSITE" id="PS50005">
    <property type="entry name" value="TPR"/>
    <property type="match status" value="3"/>
</dbReference>
<dbReference type="NCBIfam" id="TIGR02098">
    <property type="entry name" value="MJ0042_CXXC"/>
    <property type="match status" value="1"/>
</dbReference>
<keyword evidence="2 3" id="KW-0802">TPR repeat</keyword>
<dbReference type="Pfam" id="PF13717">
    <property type="entry name" value="Zn_ribbon_4"/>
    <property type="match status" value="1"/>
</dbReference>
<feature type="region of interest" description="Disordered" evidence="4">
    <location>
        <begin position="47"/>
        <end position="158"/>
    </location>
</feature>
<name>A0A4U1J6Y5_9BACT</name>
<evidence type="ECO:0000256" key="4">
    <source>
        <dbReference type="SAM" id="MobiDB-lite"/>
    </source>
</evidence>
<feature type="compositionally biased region" description="Pro residues" evidence="4">
    <location>
        <begin position="534"/>
        <end position="552"/>
    </location>
</feature>
<sequence>MSMVKVECDACKSPYQVEERRIPATGLKMRCSKCGNSILVRKPAEAASGLGGAEEIDLPSPVAPRAKAGTEPMMPRPAPGKAPAAPLAPKPPVLPAAKPKPAAPAPAPKPAEATELELWSRDDDPGFGEIDLPSPAKATVRQMHAASVPAPEAEEEELADLPMPAKATVRQMPAVVNEFPLDDEEEEDAALAAIEMPASSPNKPTVRQMTTPVTSSLEVDLPSPSPSPSPARAAAARTPPPSPPKAVDKPTAPARPAAKGFGEIDLPSPARPAAPKPPPPPKPDEKLTAPARPAAKAAPAPEIDLPSPARPGMKSTPAFDLPSPARPAPPAAKGFGEIDLPAAARPPAARPAPPAAKGFGEIDLPAPARAPVKNEPADLPAPAPPGPKHRSSGAMRAPMRAKPLSSFDLPAVTADAELDLGAFGEIELPAPDLGAFGEIDLPAPDGGVSFADLEAPLSPPAGAARKLDPGATVPAASIAAFDPGDSDFGELEFPLASAPPPSPAAPLASPARAAAPVTTGFELDDAAFDAAFADPPPNKAAAPPKAPTPEPPKSTRAAGPISAPGEEFSLGEPDMDLSTGAPISVGAPPSRAPLHAADEPDEPAPPPDSRASIGDEVDLAPGESEDLDALGKRDKAPKSLAKPAAGDKRARGRGRVYGIGAAVLIAIGGGALALLPDIGPFGVHAVSDLVNASAHAEALTGLEKNTQATLDEDTAAAAARGLEAAKAAQASRPRHRPTAAYAAFVAFSRSLRHGRRGDDETLGKQLLGQTETPSRERTLAVAAQHALAGRLDPARRLAKDALDADANDIDAAVLLGEIELASGSIADALPAWKRAVTLRKGARSLYGLARAELAKGDAASAEKSARAALEASPKHAGARTLLASILGRDPAKETEALDLLGKVTAEGDIRASGSDRELVDAYLETGRIHLARSRITAAEQAFAAALKIDPRSAPALIGDGELFYRSSRFSQALLRFEEATRVDESSIPARIGATKTLLALERLKDAKALAEKLRADKPDAASPVYWLGRAEDALGNKKEAEALYLQAIKLGGTQIDAVEAYVALASILAAAGRNDEAQAKLAEASAKFPDLAALHRAKGEVFSQAGRYAEARTELEAALAKEDDLGTRFRLGITLRRMGAFEDAQKVFDQIAAIDKAFPGLSLERGLLYEETGQSERALEMYAAALEKAPADIDLKMRVGSAQVMAGHAAQAEPILREVLKERAGSADANHFLGRALLLKGGSSSAGEAIRFLERATEIDGNRAEYFLYVGWAANVLGQFPKAEAALKRALELDRELADVYWQRGVLAHKQGRTLDALADLEIALQKRPSRHEAHATMALCYQELGRWPEAQTAWQKAIAGNGSVAEWHYRLGKIFESNGNKLAATPELDKAVELLAQKGGPAENWQADVYFLHAEAMRATGQKDKAVKSYLRFKEVASMDNAYRTDVERALVSLGHGP</sequence>
<dbReference type="Pfam" id="PF13181">
    <property type="entry name" value="TPR_8"/>
    <property type="match status" value="1"/>
</dbReference>
<evidence type="ECO:0000313" key="7">
    <source>
        <dbReference type="Proteomes" id="UP000309215"/>
    </source>
</evidence>
<feature type="compositionally biased region" description="Low complexity" evidence="4">
    <location>
        <begin position="288"/>
        <end position="301"/>
    </location>
</feature>
<feature type="compositionally biased region" description="Low complexity" evidence="4">
    <location>
        <begin position="505"/>
        <end position="516"/>
    </location>
</feature>
<organism evidence="6 7">
    <name type="scientific">Polyangium fumosum</name>
    <dbReference type="NCBI Taxonomy" id="889272"/>
    <lineage>
        <taxon>Bacteria</taxon>
        <taxon>Pseudomonadati</taxon>
        <taxon>Myxococcota</taxon>
        <taxon>Polyangia</taxon>
        <taxon>Polyangiales</taxon>
        <taxon>Polyangiaceae</taxon>
        <taxon>Polyangium</taxon>
    </lineage>
</organism>
<keyword evidence="7" id="KW-1185">Reference proteome</keyword>
<dbReference type="PANTHER" id="PTHR44858">
    <property type="entry name" value="TETRATRICOPEPTIDE REPEAT PROTEIN 6"/>
    <property type="match status" value="1"/>
</dbReference>
<dbReference type="Gene3D" id="1.25.40.10">
    <property type="entry name" value="Tetratricopeptide repeat domain"/>
    <property type="match status" value="3"/>
</dbReference>
<feature type="repeat" description="TPR" evidence="3">
    <location>
        <begin position="1159"/>
        <end position="1192"/>
    </location>
</feature>
<feature type="compositionally biased region" description="Acidic residues" evidence="4">
    <location>
        <begin position="615"/>
        <end position="628"/>
    </location>
</feature>
<feature type="repeat" description="TPR" evidence="3">
    <location>
        <begin position="953"/>
        <end position="986"/>
    </location>
</feature>
<accession>A0A4U1J6Y5</accession>
<feature type="domain" description="Zinc finger/thioredoxin putative" evidence="5">
    <location>
        <begin position="5"/>
        <end position="38"/>
    </location>
</feature>
<evidence type="ECO:0000256" key="1">
    <source>
        <dbReference type="ARBA" id="ARBA00022737"/>
    </source>
</evidence>
<feature type="region of interest" description="Disordered" evidence="4">
    <location>
        <begin position="180"/>
        <end position="401"/>
    </location>
</feature>
<proteinExistence type="predicted"/>
<evidence type="ECO:0000259" key="5">
    <source>
        <dbReference type="Pfam" id="PF13717"/>
    </source>
</evidence>
<dbReference type="RefSeq" id="WP_136932034.1">
    <property type="nucleotide sequence ID" value="NZ_SSMQ01000032.1"/>
</dbReference>
<comment type="caution">
    <text evidence="6">The sequence shown here is derived from an EMBL/GenBank/DDBJ whole genome shotgun (WGS) entry which is preliminary data.</text>
</comment>
<dbReference type="OrthoDB" id="5478326at2"/>
<dbReference type="EMBL" id="SSMQ01000032">
    <property type="protein sequence ID" value="TKD03054.1"/>
    <property type="molecule type" value="Genomic_DNA"/>
</dbReference>
<feature type="compositionally biased region" description="Pro residues" evidence="4">
    <location>
        <begin position="74"/>
        <end position="94"/>
    </location>
</feature>
<dbReference type="Proteomes" id="UP000309215">
    <property type="component" value="Unassembled WGS sequence"/>
</dbReference>
<feature type="compositionally biased region" description="Pro residues" evidence="4">
    <location>
        <begin position="269"/>
        <end position="281"/>
    </location>
</feature>
<dbReference type="InterPro" id="IPR019734">
    <property type="entry name" value="TPR_rpt"/>
</dbReference>